<name>A0A1G2HLL3_9BACT</name>
<protein>
    <submittedName>
        <fullName evidence="1">Uncharacterized protein</fullName>
    </submittedName>
</protein>
<organism evidence="1 2">
    <name type="scientific">Candidatus Staskawiczbacteria bacterium RIFCSPHIGHO2_01_FULL_34_27</name>
    <dbReference type="NCBI Taxonomy" id="1802199"/>
    <lineage>
        <taxon>Bacteria</taxon>
        <taxon>Candidatus Staskawicziibacteriota</taxon>
    </lineage>
</organism>
<dbReference type="EMBL" id="MHOL01000006">
    <property type="protein sequence ID" value="OGZ63101.1"/>
    <property type="molecule type" value="Genomic_DNA"/>
</dbReference>
<comment type="caution">
    <text evidence="1">The sequence shown here is derived from an EMBL/GenBank/DDBJ whole genome shotgun (WGS) entry which is preliminary data.</text>
</comment>
<evidence type="ECO:0000313" key="1">
    <source>
        <dbReference type="EMBL" id="OGZ63101.1"/>
    </source>
</evidence>
<accession>A0A1G2HLL3</accession>
<evidence type="ECO:0000313" key="2">
    <source>
        <dbReference type="Proteomes" id="UP000178991"/>
    </source>
</evidence>
<proteinExistence type="predicted"/>
<dbReference type="AlphaFoldDB" id="A0A1G2HLL3"/>
<reference evidence="1 2" key="1">
    <citation type="journal article" date="2016" name="Nat. Commun.">
        <title>Thousands of microbial genomes shed light on interconnected biogeochemical processes in an aquifer system.</title>
        <authorList>
            <person name="Anantharaman K."/>
            <person name="Brown C.T."/>
            <person name="Hug L.A."/>
            <person name="Sharon I."/>
            <person name="Castelle C.J."/>
            <person name="Probst A.J."/>
            <person name="Thomas B.C."/>
            <person name="Singh A."/>
            <person name="Wilkins M.J."/>
            <person name="Karaoz U."/>
            <person name="Brodie E.L."/>
            <person name="Williams K.H."/>
            <person name="Hubbard S.S."/>
            <person name="Banfield J.F."/>
        </authorList>
    </citation>
    <scope>NUCLEOTIDE SEQUENCE [LARGE SCALE GENOMIC DNA]</scope>
</reference>
<sequence>MDMSKVNLLERERHQKKIEEILYEYRDFVLRNTGNLYSEDEKDRKLIDIADEIMQILYDK</sequence>
<dbReference type="Proteomes" id="UP000178991">
    <property type="component" value="Unassembled WGS sequence"/>
</dbReference>
<gene>
    <name evidence="1" type="ORF">A2639_01820</name>
</gene>